<dbReference type="eggNOG" id="COG5517">
    <property type="taxonomic scope" value="Bacteria"/>
</dbReference>
<protein>
    <submittedName>
        <fullName evidence="2">Aromatic-ring-hydroxylating dioxygenase subunit beta</fullName>
    </submittedName>
</protein>
<gene>
    <name evidence="2" type="ORF">BV97_01813</name>
</gene>
<evidence type="ECO:0000259" key="1">
    <source>
        <dbReference type="Pfam" id="PF13577"/>
    </source>
</evidence>
<organism evidence="2 3">
    <name type="scientific">Novosphingobium resinovorum</name>
    <dbReference type="NCBI Taxonomy" id="158500"/>
    <lineage>
        <taxon>Bacteria</taxon>
        <taxon>Pseudomonadati</taxon>
        <taxon>Pseudomonadota</taxon>
        <taxon>Alphaproteobacteria</taxon>
        <taxon>Sphingomonadales</taxon>
        <taxon>Sphingomonadaceae</taxon>
        <taxon>Novosphingobium</taxon>
    </lineage>
</organism>
<proteinExistence type="predicted"/>
<feature type="domain" description="SnoaL-like" evidence="1">
    <location>
        <begin position="11"/>
        <end position="138"/>
    </location>
</feature>
<dbReference type="Gene3D" id="3.10.450.50">
    <property type="match status" value="1"/>
</dbReference>
<dbReference type="Proteomes" id="UP000024329">
    <property type="component" value="Unassembled WGS sequence"/>
</dbReference>
<evidence type="ECO:0000313" key="2">
    <source>
        <dbReference type="EMBL" id="EZP82889.1"/>
    </source>
</evidence>
<dbReference type="PATRIC" id="fig|158500.4.peg.1857"/>
<evidence type="ECO:0000313" key="3">
    <source>
        <dbReference type="Proteomes" id="UP000024329"/>
    </source>
</evidence>
<comment type="caution">
    <text evidence="2">The sequence shown here is derived from an EMBL/GenBank/DDBJ whole genome shotgun (WGS) entry which is preliminary data.</text>
</comment>
<sequence>MTDTDSRLAALIAKDDIRDLAMRYMRGQDRLDHALQLGTFWPDSTTDYGIFAGSGPDFVDFAQGLLTEHLANQQIIGQHHIQFDEADPNRAFGEVYYYAFHRILDDGVATDLIISGRYLDRYERRDTPSGPEWRFAHRSEFVDWARKDIAADGILSTDLAACLLGRHDTQDRSYDCDWLKNA</sequence>
<name>A0A031K130_9SPHN</name>
<reference evidence="2 3" key="1">
    <citation type="submission" date="2014-03" db="EMBL/GenBank/DDBJ databases">
        <title>Whole genome sequence of Novosphingobium resinovorum KF1.</title>
        <authorList>
            <person name="Gan H.M."/>
            <person name="Gan H.Y."/>
            <person name="Chew T.H."/>
            <person name="Savka M.A."/>
        </authorList>
    </citation>
    <scope>NUCLEOTIDE SEQUENCE [LARGE SCALE GENOMIC DNA]</scope>
    <source>
        <strain evidence="2 3">KF1</strain>
    </source>
</reference>
<dbReference type="RefSeq" id="WP_051586783.1">
    <property type="nucleotide sequence ID" value="NZ_JFYZ01000005.1"/>
</dbReference>
<dbReference type="Pfam" id="PF13577">
    <property type="entry name" value="SnoaL_4"/>
    <property type="match status" value="1"/>
</dbReference>
<dbReference type="AlphaFoldDB" id="A0A031K130"/>
<keyword evidence="2" id="KW-0223">Dioxygenase</keyword>
<accession>A0A031K130</accession>
<dbReference type="EMBL" id="JFYZ01000005">
    <property type="protein sequence ID" value="EZP82889.1"/>
    <property type="molecule type" value="Genomic_DNA"/>
</dbReference>
<keyword evidence="2" id="KW-0560">Oxidoreductase</keyword>
<dbReference type="InterPro" id="IPR037401">
    <property type="entry name" value="SnoaL-like"/>
</dbReference>
<dbReference type="SUPFAM" id="SSF54427">
    <property type="entry name" value="NTF2-like"/>
    <property type="match status" value="1"/>
</dbReference>
<dbReference type="GO" id="GO:0051213">
    <property type="term" value="F:dioxygenase activity"/>
    <property type="evidence" value="ECO:0007669"/>
    <property type="project" value="UniProtKB-KW"/>
</dbReference>
<dbReference type="InterPro" id="IPR032710">
    <property type="entry name" value="NTF2-like_dom_sf"/>
</dbReference>